<accession>A0AAE3M7F1</accession>
<proteinExistence type="predicted"/>
<dbReference type="EMBL" id="JAPDPJ010000046">
    <property type="protein sequence ID" value="MCW3788210.1"/>
    <property type="molecule type" value="Genomic_DNA"/>
</dbReference>
<gene>
    <name evidence="2" type="ORF">OM075_17195</name>
</gene>
<evidence type="ECO:0000313" key="3">
    <source>
        <dbReference type="Proteomes" id="UP001209229"/>
    </source>
</evidence>
<reference evidence="2" key="1">
    <citation type="submission" date="2022-10" db="EMBL/GenBank/DDBJ databases">
        <authorList>
            <person name="Yu W.X."/>
        </authorList>
    </citation>
    <scope>NUCLEOTIDE SEQUENCE</scope>
    <source>
        <strain evidence="2">AAT</strain>
    </source>
</reference>
<keyword evidence="1" id="KW-0812">Transmembrane</keyword>
<evidence type="ECO:0000256" key="1">
    <source>
        <dbReference type="SAM" id="Phobius"/>
    </source>
</evidence>
<dbReference type="RefSeq" id="WP_301191771.1">
    <property type="nucleotide sequence ID" value="NZ_JAPDPJ010000046.1"/>
</dbReference>
<feature type="transmembrane region" description="Helical" evidence="1">
    <location>
        <begin position="111"/>
        <end position="134"/>
    </location>
</feature>
<comment type="caution">
    <text evidence="2">The sequence shown here is derived from an EMBL/GenBank/DDBJ whole genome shotgun (WGS) entry which is preliminary data.</text>
</comment>
<organism evidence="2 3">
    <name type="scientific">Plebeiibacterium sediminum</name>
    <dbReference type="NCBI Taxonomy" id="2992112"/>
    <lineage>
        <taxon>Bacteria</taxon>
        <taxon>Pseudomonadati</taxon>
        <taxon>Bacteroidota</taxon>
        <taxon>Bacteroidia</taxon>
        <taxon>Marinilabiliales</taxon>
        <taxon>Marinilabiliaceae</taxon>
        <taxon>Plebeiibacterium</taxon>
    </lineage>
</organism>
<dbReference type="Proteomes" id="UP001209229">
    <property type="component" value="Unassembled WGS sequence"/>
</dbReference>
<name>A0AAE3M7F1_9BACT</name>
<keyword evidence="1" id="KW-1133">Transmembrane helix</keyword>
<protein>
    <submittedName>
        <fullName evidence="2">Uncharacterized protein</fullName>
    </submittedName>
</protein>
<evidence type="ECO:0000313" key="2">
    <source>
        <dbReference type="EMBL" id="MCW3788210.1"/>
    </source>
</evidence>
<sequence>MSLKSVLFEKGLPLLANVFTGGTAKPVFELIKSVTGLHFNDEEHFQQVISQRPDLIVKLKEFETNQKIELEKLALQATIIELEESKAYLMDKQNARLRETEFAKATGQRDWLMMALAIVVVIGFFGLISVMIIGDNAQKTSSNGPINQLFGALVAGFSMVLSYFFGSSKSSADKDKTIAKQSQSSGHVQF</sequence>
<keyword evidence="3" id="KW-1185">Reference proteome</keyword>
<keyword evidence="1" id="KW-0472">Membrane</keyword>
<feature type="transmembrane region" description="Helical" evidence="1">
    <location>
        <begin position="146"/>
        <end position="166"/>
    </location>
</feature>
<dbReference type="AlphaFoldDB" id="A0AAE3M7F1"/>